<name>A0A8H4UD32_9HYPO</name>
<dbReference type="SFLD" id="SFLDS00019">
    <property type="entry name" value="Glutathione_Transferase_(cytos"/>
    <property type="match status" value="1"/>
</dbReference>
<evidence type="ECO:0000259" key="2">
    <source>
        <dbReference type="PROSITE" id="PS50404"/>
    </source>
</evidence>
<dbReference type="CDD" id="cd03046">
    <property type="entry name" value="GST_N_GTT1_like"/>
    <property type="match status" value="1"/>
</dbReference>
<dbReference type="InterPro" id="IPR036249">
    <property type="entry name" value="Thioredoxin-like_sf"/>
</dbReference>
<evidence type="ECO:0000259" key="3">
    <source>
        <dbReference type="PROSITE" id="PS50405"/>
    </source>
</evidence>
<comment type="similarity">
    <text evidence="1">Belongs to the GST superfamily.</text>
</comment>
<evidence type="ECO:0000313" key="5">
    <source>
        <dbReference type="Proteomes" id="UP000635477"/>
    </source>
</evidence>
<keyword evidence="5" id="KW-1185">Reference proteome</keyword>
<dbReference type="SUPFAM" id="SSF47616">
    <property type="entry name" value="GST C-terminal domain-like"/>
    <property type="match status" value="1"/>
</dbReference>
<organism evidence="4 5">
    <name type="scientific">Fusarium zealandicum</name>
    <dbReference type="NCBI Taxonomy" id="1053134"/>
    <lineage>
        <taxon>Eukaryota</taxon>
        <taxon>Fungi</taxon>
        <taxon>Dikarya</taxon>
        <taxon>Ascomycota</taxon>
        <taxon>Pezizomycotina</taxon>
        <taxon>Sordariomycetes</taxon>
        <taxon>Hypocreomycetidae</taxon>
        <taxon>Hypocreales</taxon>
        <taxon>Nectriaceae</taxon>
        <taxon>Fusarium</taxon>
        <taxon>Fusarium staphyleae species complex</taxon>
    </lineage>
</organism>
<dbReference type="Gene3D" id="1.20.1050.10">
    <property type="match status" value="1"/>
</dbReference>
<dbReference type="InterPro" id="IPR004046">
    <property type="entry name" value="GST_C"/>
</dbReference>
<evidence type="ECO:0008006" key="6">
    <source>
        <dbReference type="Google" id="ProtNLM"/>
    </source>
</evidence>
<dbReference type="Gene3D" id="3.40.30.10">
    <property type="entry name" value="Glutaredoxin"/>
    <property type="match status" value="1"/>
</dbReference>
<dbReference type="PROSITE" id="PS50405">
    <property type="entry name" value="GST_CTER"/>
    <property type="match status" value="1"/>
</dbReference>
<sequence>MPLTIHHLNISQSERIPWLCEELGIDYEIKTYRRDPILAPKEYKALHFMGAAPVMQDGDLTLAESCACIEYICHKYGSGALFIAPTSSNYADFLFWWHWADGTFQPGLGRVMAARSTGLSDDHPLMALYNDKFSRALEALNERLGQNKWLAGDEFTVADVMVVFSLTTMRYFSPYSLAEHANILGYLERVGSREAYQKAMKKCDPDMELALGPEPPKGVFKI</sequence>
<reference evidence="4" key="2">
    <citation type="submission" date="2020-05" db="EMBL/GenBank/DDBJ databases">
        <authorList>
            <person name="Kim H.-S."/>
            <person name="Proctor R.H."/>
            <person name="Brown D.W."/>
        </authorList>
    </citation>
    <scope>NUCLEOTIDE SEQUENCE</scope>
    <source>
        <strain evidence="4">NRRL 22465</strain>
    </source>
</reference>
<proteinExistence type="inferred from homology"/>
<dbReference type="Pfam" id="PF00043">
    <property type="entry name" value="GST_C"/>
    <property type="match status" value="1"/>
</dbReference>
<gene>
    <name evidence="4" type="ORF">FZEAL_9093</name>
</gene>
<dbReference type="Proteomes" id="UP000635477">
    <property type="component" value="Unassembled WGS sequence"/>
</dbReference>
<accession>A0A8H4UD32</accession>
<dbReference type="PANTHER" id="PTHR44051:SF9">
    <property type="entry name" value="GLUTATHIONE S-TRANSFERASE 1"/>
    <property type="match status" value="1"/>
</dbReference>
<reference evidence="4" key="1">
    <citation type="journal article" date="2020" name="BMC Genomics">
        <title>Correction to: Identification and distribution of gene clusters required for synthesis of sphingolipid metabolism inhibitors in diverse species of the filamentous fungus Fusarium.</title>
        <authorList>
            <person name="Kim H.S."/>
            <person name="Lohmar J.M."/>
            <person name="Busman M."/>
            <person name="Brown D.W."/>
            <person name="Naumann T.A."/>
            <person name="Divon H.H."/>
            <person name="Lysoe E."/>
            <person name="Uhlig S."/>
            <person name="Proctor R.H."/>
        </authorList>
    </citation>
    <scope>NUCLEOTIDE SEQUENCE</scope>
    <source>
        <strain evidence="4">NRRL 22465</strain>
    </source>
</reference>
<dbReference type="InterPro" id="IPR004045">
    <property type="entry name" value="Glutathione_S-Trfase_N"/>
</dbReference>
<dbReference type="OrthoDB" id="2309723at2759"/>
<dbReference type="SUPFAM" id="SSF52833">
    <property type="entry name" value="Thioredoxin-like"/>
    <property type="match status" value="1"/>
</dbReference>
<feature type="domain" description="GST C-terminal" evidence="3">
    <location>
        <begin position="86"/>
        <end position="209"/>
    </location>
</feature>
<dbReference type="SFLD" id="SFLDG01150">
    <property type="entry name" value="Main.1:_Beta-like"/>
    <property type="match status" value="1"/>
</dbReference>
<dbReference type="PROSITE" id="PS50404">
    <property type="entry name" value="GST_NTER"/>
    <property type="match status" value="1"/>
</dbReference>
<dbReference type="SFLD" id="SFLDG00358">
    <property type="entry name" value="Main_(cytGST)"/>
    <property type="match status" value="1"/>
</dbReference>
<evidence type="ECO:0000313" key="4">
    <source>
        <dbReference type="EMBL" id="KAF4973946.1"/>
    </source>
</evidence>
<dbReference type="PANTHER" id="PTHR44051">
    <property type="entry name" value="GLUTATHIONE S-TRANSFERASE-RELATED"/>
    <property type="match status" value="1"/>
</dbReference>
<evidence type="ECO:0000256" key="1">
    <source>
        <dbReference type="ARBA" id="ARBA00007409"/>
    </source>
</evidence>
<comment type="caution">
    <text evidence="4">The sequence shown here is derived from an EMBL/GenBank/DDBJ whole genome shotgun (WGS) entry which is preliminary data.</text>
</comment>
<feature type="domain" description="GST N-terminal" evidence="2">
    <location>
        <begin position="1"/>
        <end position="80"/>
    </location>
</feature>
<dbReference type="Pfam" id="PF13409">
    <property type="entry name" value="GST_N_2"/>
    <property type="match status" value="1"/>
</dbReference>
<dbReference type="InterPro" id="IPR040079">
    <property type="entry name" value="Glutathione_S-Trfase"/>
</dbReference>
<protein>
    <recommendedName>
        <fullName evidence="6">Glutathione S-transferase</fullName>
    </recommendedName>
</protein>
<dbReference type="InterPro" id="IPR036282">
    <property type="entry name" value="Glutathione-S-Trfase_C_sf"/>
</dbReference>
<dbReference type="EMBL" id="JABEYC010000823">
    <property type="protein sequence ID" value="KAF4973946.1"/>
    <property type="molecule type" value="Genomic_DNA"/>
</dbReference>
<dbReference type="AlphaFoldDB" id="A0A8H4UD32"/>
<dbReference type="InterPro" id="IPR010987">
    <property type="entry name" value="Glutathione-S-Trfase_C-like"/>
</dbReference>